<comment type="subcellular location">
    <subcellularLocation>
        <location evidence="1">Bacterial flagellum</location>
    </subcellularLocation>
</comment>
<dbReference type="OrthoDB" id="9758307at2"/>
<evidence type="ECO:0000256" key="1">
    <source>
        <dbReference type="ARBA" id="ARBA00004365"/>
    </source>
</evidence>
<dbReference type="GO" id="GO:0005198">
    <property type="term" value="F:structural molecule activity"/>
    <property type="evidence" value="ECO:0007669"/>
    <property type="project" value="InterPro"/>
</dbReference>
<keyword evidence="5" id="KW-0969">Cilium</keyword>
<evidence type="ECO:0000256" key="2">
    <source>
        <dbReference type="ARBA" id="ARBA00005709"/>
    </source>
</evidence>
<dbReference type="Proteomes" id="UP000233491">
    <property type="component" value="Unassembled WGS sequence"/>
</dbReference>
<dbReference type="GO" id="GO:0009288">
    <property type="term" value="C:bacterial-type flagellum"/>
    <property type="evidence" value="ECO:0007669"/>
    <property type="project" value="UniProtKB-SubCell"/>
</dbReference>
<comment type="similarity">
    <text evidence="2">Belongs to the bacterial flagellin family.</text>
</comment>
<gene>
    <name evidence="5" type="primary">flgL</name>
    <name evidence="5" type="ORF">CXZ10_03975</name>
</gene>
<evidence type="ECO:0000259" key="4">
    <source>
        <dbReference type="Pfam" id="PF00700"/>
    </source>
</evidence>
<dbReference type="InterPro" id="IPR046358">
    <property type="entry name" value="Flagellin_C"/>
</dbReference>
<accession>A0A1I4QPJ4</accession>
<dbReference type="AlphaFoldDB" id="A0A1I4QPJ4"/>
<dbReference type="SUPFAM" id="SSF64518">
    <property type="entry name" value="Phase 1 flagellin"/>
    <property type="match status" value="1"/>
</dbReference>
<keyword evidence="6" id="KW-1185">Reference proteome</keyword>
<keyword evidence="5" id="KW-0966">Cell projection</keyword>
<dbReference type="InterPro" id="IPR001492">
    <property type="entry name" value="Flagellin"/>
</dbReference>
<evidence type="ECO:0000313" key="6">
    <source>
        <dbReference type="Proteomes" id="UP000233491"/>
    </source>
</evidence>
<dbReference type="EMBL" id="PJNW01000002">
    <property type="protein sequence ID" value="PKR90533.1"/>
    <property type="molecule type" value="Genomic_DNA"/>
</dbReference>
<dbReference type="RefSeq" id="WP_101287629.1">
    <property type="nucleotide sequence ID" value="NZ_FOUQ01000001.1"/>
</dbReference>
<keyword evidence="3" id="KW-0975">Bacterial flagellum</keyword>
<evidence type="ECO:0000256" key="3">
    <source>
        <dbReference type="ARBA" id="ARBA00023143"/>
    </source>
</evidence>
<dbReference type="Gene3D" id="1.20.1330.10">
    <property type="entry name" value="f41 fragment of flagellin, N-terminal domain"/>
    <property type="match status" value="1"/>
</dbReference>
<feature type="domain" description="Flagellin C-terminal" evidence="4">
    <location>
        <begin position="217"/>
        <end position="298"/>
    </location>
</feature>
<name>A0A1I4QPJ4_9HYPH</name>
<comment type="caution">
    <text evidence="5">The sequence shown here is derived from an EMBL/GenBank/DDBJ whole genome shotgun (WGS) entry which is preliminary data.</text>
</comment>
<organism evidence="5 6">
    <name type="scientific">Pleomorphomonas diazotrophica</name>
    <dbReference type="NCBI Taxonomy" id="1166257"/>
    <lineage>
        <taxon>Bacteria</taxon>
        <taxon>Pseudomonadati</taxon>
        <taxon>Pseudomonadota</taxon>
        <taxon>Alphaproteobacteria</taxon>
        <taxon>Hyphomicrobiales</taxon>
        <taxon>Pleomorphomonadaceae</taxon>
        <taxon>Pleomorphomonas</taxon>
    </lineage>
</organism>
<dbReference type="PANTHER" id="PTHR42792:SF1">
    <property type="entry name" value="FLAGELLAR HOOK-ASSOCIATED PROTEIN 3"/>
    <property type="match status" value="1"/>
</dbReference>
<dbReference type="Pfam" id="PF00700">
    <property type="entry name" value="Flagellin_C"/>
    <property type="match status" value="1"/>
</dbReference>
<evidence type="ECO:0000313" key="5">
    <source>
        <dbReference type="EMBL" id="PKR90533.1"/>
    </source>
</evidence>
<proteinExistence type="inferred from homology"/>
<protein>
    <submittedName>
        <fullName evidence="5">Flagellar biosynthesis protein FlgL</fullName>
    </submittedName>
</protein>
<dbReference type="PANTHER" id="PTHR42792">
    <property type="entry name" value="FLAGELLIN"/>
    <property type="match status" value="1"/>
</dbReference>
<dbReference type="NCBIfam" id="NF006489">
    <property type="entry name" value="PRK08913.1"/>
    <property type="match status" value="1"/>
</dbReference>
<keyword evidence="5" id="KW-0282">Flagellum</keyword>
<sequence length="299" mass="30915">MGMRVATFASSDRLLQAALKVQAKQAEATLQQASGQISEDYGGLGSKAGSVVSLQSSISMSKSYAEAASTAGDRVEAMYDAVDSIIEQITSMKATLSSFASTTSGTDELKVTAEEMLESLASLMNTQLGGRYLFSGSAVDTAPVDLDSLATATSPSSSDTSYYRGDDAITSVKVSSEQTVSYGVTADDENFEKALRALSLVASGATDEDTLSEASDLLDEAISGLATVQTRLSLNASALETAISDQENYQEFAGNLATSLSGVDVAVVAAEMSAYETQLQAAYAAIGNIASLSLSSYLS</sequence>
<reference evidence="5 6" key="1">
    <citation type="submission" date="2017-12" db="EMBL/GenBank/DDBJ databases">
        <title>Anaerobic carbon monoxide metabolism by Pleomorphomonas carboxyditropha sp. nov., a new mesophilic hydrogenogenic carboxidotroph.</title>
        <authorList>
            <person name="Esquivel-Elizondo S."/>
            <person name="Krajmalnik-Brown R."/>
        </authorList>
    </citation>
    <scope>NUCLEOTIDE SEQUENCE [LARGE SCALE GENOMIC DNA]</scope>
    <source>
        <strain evidence="5 6">R5-392</strain>
    </source>
</reference>